<sequence length="150" mass="16673">MRTFESPYEIRDVIGERLGSSDWLTVTQSMIDDFANATGDRQWIHVDVERARRESPEGTTIAHGYLVMSLIGVLQPTLYTVKAQRTINYGINKLRFLKAVPAGARIRSSETIRAVEEGSGGLRVSSELTIELDGADKPALVAEIVFVYFP</sequence>
<comment type="caution">
    <text evidence="2">The sequence shown here is derived from an EMBL/GenBank/DDBJ whole genome shotgun (WGS) entry which is preliminary data.</text>
</comment>
<protein>
    <submittedName>
        <fullName evidence="2">MaoC family dehydratase</fullName>
    </submittedName>
</protein>
<dbReference type="InterPro" id="IPR029069">
    <property type="entry name" value="HotDog_dom_sf"/>
</dbReference>
<keyword evidence="3" id="KW-1185">Reference proteome</keyword>
<dbReference type="InterPro" id="IPR002539">
    <property type="entry name" value="MaoC-like_dom"/>
</dbReference>
<dbReference type="PANTHER" id="PTHR42993">
    <property type="entry name" value="MAOC-LIKE DEHYDRATASE DOMAIN-CONTAINING PROTEIN"/>
    <property type="match status" value="1"/>
</dbReference>
<dbReference type="CDD" id="cd03450">
    <property type="entry name" value="NodN"/>
    <property type="match status" value="1"/>
</dbReference>
<dbReference type="InterPro" id="IPR039375">
    <property type="entry name" value="NodN-like"/>
</dbReference>
<reference evidence="2 3" key="1">
    <citation type="submission" date="2024-05" db="EMBL/GenBank/DDBJ databases">
        <authorList>
            <person name="Jiang F."/>
        </authorList>
    </citation>
    <scope>NUCLEOTIDE SEQUENCE [LARGE SCALE GENOMIC DNA]</scope>
    <source>
        <strain evidence="2 3">LZ166</strain>
    </source>
</reference>
<feature type="domain" description="MaoC-like" evidence="1">
    <location>
        <begin position="13"/>
        <end position="114"/>
    </location>
</feature>
<accession>A0ABV3SD68</accession>
<name>A0ABV3SD68_9HYPH</name>
<dbReference type="EMBL" id="JBDPGJ010000001">
    <property type="protein sequence ID" value="MEX0404688.1"/>
    <property type="molecule type" value="Genomic_DNA"/>
</dbReference>
<dbReference type="Gene3D" id="3.10.129.10">
    <property type="entry name" value="Hotdog Thioesterase"/>
    <property type="match status" value="1"/>
</dbReference>
<evidence type="ECO:0000259" key="1">
    <source>
        <dbReference type="Pfam" id="PF01575"/>
    </source>
</evidence>
<dbReference type="SUPFAM" id="SSF54637">
    <property type="entry name" value="Thioesterase/thiol ester dehydrase-isomerase"/>
    <property type="match status" value="1"/>
</dbReference>
<proteinExistence type="predicted"/>
<evidence type="ECO:0000313" key="3">
    <source>
        <dbReference type="Proteomes" id="UP001556692"/>
    </source>
</evidence>
<evidence type="ECO:0000313" key="2">
    <source>
        <dbReference type="EMBL" id="MEX0404688.1"/>
    </source>
</evidence>
<dbReference type="Pfam" id="PF01575">
    <property type="entry name" value="MaoC_dehydratas"/>
    <property type="match status" value="1"/>
</dbReference>
<gene>
    <name evidence="2" type="ORF">ABGN05_03320</name>
</gene>
<dbReference type="RefSeq" id="WP_367952562.1">
    <property type="nucleotide sequence ID" value="NZ_JBDPGJ010000001.1"/>
</dbReference>
<dbReference type="PANTHER" id="PTHR42993:SF1">
    <property type="entry name" value="MAOC-LIKE DEHYDRATASE DOMAIN-CONTAINING PROTEIN"/>
    <property type="match status" value="1"/>
</dbReference>
<dbReference type="Proteomes" id="UP001556692">
    <property type="component" value="Unassembled WGS sequence"/>
</dbReference>
<organism evidence="2 3">
    <name type="scientific">Aquibium pacificus</name>
    <dbReference type="NCBI Taxonomy" id="3153579"/>
    <lineage>
        <taxon>Bacteria</taxon>
        <taxon>Pseudomonadati</taxon>
        <taxon>Pseudomonadota</taxon>
        <taxon>Alphaproteobacteria</taxon>
        <taxon>Hyphomicrobiales</taxon>
        <taxon>Phyllobacteriaceae</taxon>
        <taxon>Aquibium</taxon>
    </lineage>
</organism>